<sequence>MRELILAWLTDNAVTGYTVTAELPWDSSGQPLYLNNMKRIYVDQPQTGQEPLIDVLNGHGVVNETTTVRVYLATDAKKLPPNYDAVVSMIKSTRLDPAITGVTQRTTTVATEFVADVLVSQFDINFRKLIVNT</sequence>
<reference evidence="1" key="1">
    <citation type="submission" date="2020-04" db="EMBL/GenBank/DDBJ databases">
        <authorList>
            <person name="Chiriac C."/>
            <person name="Salcher M."/>
            <person name="Ghai R."/>
            <person name="Kavagutti S V."/>
        </authorList>
    </citation>
    <scope>NUCLEOTIDE SEQUENCE</scope>
</reference>
<proteinExistence type="predicted"/>
<gene>
    <name evidence="1" type="ORF">UFOVP327_25</name>
</gene>
<name>A0A6J5LWD3_9CAUD</name>
<organism evidence="1">
    <name type="scientific">uncultured Caudovirales phage</name>
    <dbReference type="NCBI Taxonomy" id="2100421"/>
    <lineage>
        <taxon>Viruses</taxon>
        <taxon>Duplodnaviria</taxon>
        <taxon>Heunggongvirae</taxon>
        <taxon>Uroviricota</taxon>
        <taxon>Caudoviricetes</taxon>
        <taxon>Peduoviridae</taxon>
        <taxon>Maltschvirus</taxon>
        <taxon>Maltschvirus maltsch</taxon>
    </lineage>
</organism>
<evidence type="ECO:0000313" key="1">
    <source>
        <dbReference type="EMBL" id="CAB4137443.1"/>
    </source>
</evidence>
<accession>A0A6J5LWD3</accession>
<protein>
    <submittedName>
        <fullName evidence="1">Uncharacterized protein</fullName>
    </submittedName>
</protein>
<dbReference type="EMBL" id="LR796331">
    <property type="protein sequence ID" value="CAB4137443.1"/>
    <property type="molecule type" value="Genomic_DNA"/>
</dbReference>